<proteinExistence type="predicted"/>
<evidence type="ECO:0000313" key="5">
    <source>
        <dbReference type="EMBL" id="CBE67348.1"/>
    </source>
</evidence>
<feature type="transmembrane region" description="Helical" evidence="4">
    <location>
        <begin position="223"/>
        <end position="240"/>
    </location>
</feature>
<evidence type="ECO:0008006" key="7">
    <source>
        <dbReference type="Google" id="ProtNLM"/>
    </source>
</evidence>
<keyword evidence="4" id="KW-1133">Transmembrane helix</keyword>
<feature type="region of interest" description="Disordered" evidence="3">
    <location>
        <begin position="514"/>
        <end position="543"/>
    </location>
</feature>
<feature type="transmembrane region" description="Helical" evidence="4">
    <location>
        <begin position="108"/>
        <end position="134"/>
    </location>
</feature>
<protein>
    <recommendedName>
        <fullName evidence="7">Glycosyltransferase RgtA/B/C/D-like domain-containing protein</fullName>
    </recommendedName>
</protein>
<evidence type="ECO:0000313" key="6">
    <source>
        <dbReference type="Proteomes" id="UP000006898"/>
    </source>
</evidence>
<feature type="transmembrane region" description="Helical" evidence="4">
    <location>
        <begin position="350"/>
        <end position="370"/>
    </location>
</feature>
<feature type="transmembrane region" description="Helical" evidence="4">
    <location>
        <begin position="295"/>
        <end position="313"/>
    </location>
</feature>
<feature type="transmembrane region" description="Helical" evidence="4">
    <location>
        <begin position="260"/>
        <end position="283"/>
    </location>
</feature>
<dbReference type="EMBL" id="FP565575">
    <property type="protein sequence ID" value="CBE67348.1"/>
    <property type="molecule type" value="Genomic_DNA"/>
</dbReference>
<dbReference type="Proteomes" id="UP000006898">
    <property type="component" value="Chromosome"/>
</dbReference>
<feature type="transmembrane region" description="Helical" evidence="4">
    <location>
        <begin position="141"/>
        <end position="167"/>
    </location>
</feature>
<dbReference type="PANTHER" id="PTHR44227">
    <property type="match status" value="1"/>
</dbReference>
<reference evidence="5 6" key="1">
    <citation type="journal article" date="2010" name="Nature">
        <title>Nitrite-driven anaerobic methane oxidation by oxygenic bacteria.</title>
        <authorList>
            <person name="Ettwig K.F."/>
            <person name="Butler M.K."/>
            <person name="Le Paslier D."/>
            <person name="Pelletier E."/>
            <person name="Mangenot S."/>
            <person name="Kuypers M.M.M."/>
            <person name="Schreiber F."/>
            <person name="Dutilh B.E."/>
            <person name="Zedelius J."/>
            <person name="de Beer D."/>
            <person name="Gloerich J."/>
            <person name="Wessels H.J.C.T."/>
            <person name="van Allen T."/>
            <person name="Luesken F."/>
            <person name="Wu M."/>
            <person name="van de Pas-Schoonen K.T."/>
            <person name="Op den Camp H.J.M."/>
            <person name="Janssen-Megens E.M."/>
            <person name="Francoijs K-J."/>
            <person name="Stunnenberg H."/>
            <person name="Weissenbach J."/>
            <person name="Jetten M.S.M."/>
            <person name="Strous M."/>
        </authorList>
    </citation>
    <scope>NUCLEOTIDE SEQUENCE [LARGE SCALE GENOMIC DNA]</scope>
</reference>
<feature type="transmembrane region" description="Helical" evidence="4">
    <location>
        <begin position="12"/>
        <end position="33"/>
    </location>
</feature>
<dbReference type="AlphaFoldDB" id="D5MIJ8"/>
<feature type="transmembrane region" description="Helical" evidence="4">
    <location>
        <begin position="319"/>
        <end position="338"/>
    </location>
</feature>
<evidence type="ECO:0000256" key="2">
    <source>
        <dbReference type="ARBA" id="ARBA00022803"/>
    </source>
</evidence>
<dbReference type="STRING" id="671143.DAMO_0250"/>
<keyword evidence="1" id="KW-0677">Repeat</keyword>
<evidence type="ECO:0000256" key="4">
    <source>
        <dbReference type="SAM" id="Phobius"/>
    </source>
</evidence>
<evidence type="ECO:0000256" key="3">
    <source>
        <dbReference type="SAM" id="MobiDB-lite"/>
    </source>
</evidence>
<feature type="transmembrane region" description="Helical" evidence="4">
    <location>
        <begin position="179"/>
        <end position="202"/>
    </location>
</feature>
<feature type="transmembrane region" description="Helical" evidence="4">
    <location>
        <begin position="376"/>
        <end position="397"/>
    </location>
</feature>
<sequence length="543" mass="59256">MHPSPLPSRIACDLSLILAVSLLVYAPSLYGYFLSDDFNVVTILSGDRNSVDWQNVLSDFYTVYRGDLSYSYYRPMVTLSGGIDISLWGVNPVGPHLTNMLLNAFNGLLVYGIAALRPIASPAIGLTAGLLFALHPLHPEAVYWLVGRTELIMAFFALLAILLYLAFSGLKQPLLYPGSLLAFVLALASKETAVIVPIVLTFHWVMVRYPNRDRSAPPTAMSLLPYYIVLGAYFILRKVLTGHLIGQYGPMDTNPSDPSLMPLGLVHLFLYQLLPGGSLLTSAGDPVIGIMARRAIGIFQWLSAAVVAVVAVTGSMRRQALYCLGLMIILALPVLSLLSARGAPDDFARLHYLSSAGFCLLLGVLLNQSRTRIRRIWTSAVVLSSVMLLSVNSLPWIQAGRINRTILAVIEQAANRSDVRAVLMIGNPDLHFGAQLFGQGSWALPIAAAAPFTRIPQEVRLLHHPGDPCPLLHAGALQDSDKTVILEWRHREQRIAPLTWDQIAAVCRSTALPTTSMPSAEGSLDRRPWRNNVRASDVPTQSG</sequence>
<name>D5MIJ8_METO1</name>
<keyword evidence="2" id="KW-0802">TPR repeat</keyword>
<dbReference type="PANTHER" id="PTHR44227:SF3">
    <property type="entry name" value="PROTEIN O-MANNOSYL-TRANSFERASE TMTC4"/>
    <property type="match status" value="1"/>
</dbReference>
<organism evidence="5 6">
    <name type="scientific">Methylomirabilis oxygeniifera</name>
    <dbReference type="NCBI Taxonomy" id="671143"/>
    <lineage>
        <taxon>Bacteria</taxon>
        <taxon>Candidatus Methylomirabilota</taxon>
        <taxon>Candidatus Methylomirabilia</taxon>
        <taxon>Candidatus Methylomirabilales</taxon>
        <taxon>Candidatus Methylomirabilaceae</taxon>
        <taxon>Candidatus Methylomirabilis</taxon>
    </lineage>
</organism>
<keyword evidence="4" id="KW-0472">Membrane</keyword>
<dbReference type="InterPro" id="IPR052346">
    <property type="entry name" value="O-mannosyl-transferase_TMTC"/>
</dbReference>
<evidence type="ECO:0000256" key="1">
    <source>
        <dbReference type="ARBA" id="ARBA00022737"/>
    </source>
</evidence>
<gene>
    <name evidence="5" type="ORF">DAMO_0250</name>
</gene>
<accession>D5MIJ8</accession>
<dbReference type="eggNOG" id="COG1807">
    <property type="taxonomic scope" value="Bacteria"/>
</dbReference>
<dbReference type="KEGG" id="mox:DAMO_0250"/>
<keyword evidence="4" id="KW-0812">Transmembrane</keyword>
<dbReference type="HOGENOM" id="CLU_501251_0_0_0"/>